<reference evidence="5 6" key="1">
    <citation type="submission" date="2021-06" db="EMBL/GenBank/DDBJ databases">
        <title>Faecalicatena sp. nov. isolated from porcine feces.</title>
        <authorList>
            <person name="Oh B.S."/>
            <person name="Lee J.H."/>
        </authorList>
    </citation>
    <scope>NUCLEOTIDE SEQUENCE [LARGE SCALE GENOMIC DNA]</scope>
    <source>
        <strain evidence="5 6">AGMB00832</strain>
    </source>
</reference>
<dbReference type="CDD" id="cd06267">
    <property type="entry name" value="PBP1_LacI_sugar_binding-like"/>
    <property type="match status" value="1"/>
</dbReference>
<name>A0ABS6D4X0_9FIRM</name>
<gene>
    <name evidence="5" type="ORF">HGO97_010625</name>
</gene>
<dbReference type="InterPro" id="IPR000843">
    <property type="entry name" value="HTH_LacI"/>
</dbReference>
<sequence length="345" mass="38381">MSITLKELAKKNNLSVATFSRVLNNKGNVKEETRLLVEEALKEADYIPNKIASSLKNNSTKTVGIIIPDICEMFFSGIISGIDAELSKHGYSILLADSKEKLEKEEKYLNLFLQQRVDALVYATSFINDCGAEIYLRTGIPVVFIDNLPNNIKMPYDAVLTNNLEAGRIGAKHLLELGHKKIAVITGIDATPSSERLNGLCQEYAAMGYSIPDELITYGYFKEKDGVECMTKLLEQKEKHPFTAVVVMHEMMAAGAIKVIKSRGLRIPEDISFLGYDIHDRMGLAVPSITTIKQPEEKIGNITAKLLLDRLQAKQQEGIEAMNREIGQKILLDPIFEKCESCIAI</sequence>
<dbReference type="Pfam" id="PF00356">
    <property type="entry name" value="LacI"/>
    <property type="match status" value="1"/>
</dbReference>
<feature type="domain" description="HTH lacI-type" evidence="4">
    <location>
        <begin position="3"/>
        <end position="57"/>
    </location>
</feature>
<evidence type="ECO:0000313" key="6">
    <source>
        <dbReference type="Proteomes" id="UP000723714"/>
    </source>
</evidence>
<dbReference type="PANTHER" id="PTHR30146">
    <property type="entry name" value="LACI-RELATED TRANSCRIPTIONAL REPRESSOR"/>
    <property type="match status" value="1"/>
</dbReference>
<organism evidence="5 6">
    <name type="scientific">Faecalicatena faecalis</name>
    <dbReference type="NCBI Taxonomy" id="2726362"/>
    <lineage>
        <taxon>Bacteria</taxon>
        <taxon>Bacillati</taxon>
        <taxon>Bacillota</taxon>
        <taxon>Clostridia</taxon>
        <taxon>Lachnospirales</taxon>
        <taxon>Lachnospiraceae</taxon>
        <taxon>Faecalicatena</taxon>
    </lineage>
</organism>
<dbReference type="PANTHER" id="PTHR30146:SF148">
    <property type="entry name" value="HTH-TYPE TRANSCRIPTIONAL REPRESSOR PURR-RELATED"/>
    <property type="match status" value="1"/>
</dbReference>
<dbReference type="InterPro" id="IPR001761">
    <property type="entry name" value="Peripla_BP/Lac1_sug-bd_dom"/>
</dbReference>
<protein>
    <submittedName>
        <fullName evidence="5">LacI family transcriptional regulator</fullName>
    </submittedName>
</protein>
<evidence type="ECO:0000256" key="2">
    <source>
        <dbReference type="ARBA" id="ARBA00023125"/>
    </source>
</evidence>
<dbReference type="SMART" id="SM00354">
    <property type="entry name" value="HTH_LACI"/>
    <property type="match status" value="1"/>
</dbReference>
<keyword evidence="3" id="KW-0804">Transcription</keyword>
<dbReference type="PROSITE" id="PS50932">
    <property type="entry name" value="HTH_LACI_2"/>
    <property type="match status" value="1"/>
</dbReference>
<dbReference type="EMBL" id="JABACJ020000008">
    <property type="protein sequence ID" value="MBU3876267.1"/>
    <property type="molecule type" value="Genomic_DNA"/>
</dbReference>
<keyword evidence="1" id="KW-0805">Transcription regulation</keyword>
<comment type="caution">
    <text evidence="5">The sequence shown here is derived from an EMBL/GenBank/DDBJ whole genome shotgun (WGS) entry which is preliminary data.</text>
</comment>
<proteinExistence type="predicted"/>
<dbReference type="CDD" id="cd01392">
    <property type="entry name" value="HTH_LacI"/>
    <property type="match status" value="1"/>
</dbReference>
<dbReference type="Pfam" id="PF00532">
    <property type="entry name" value="Peripla_BP_1"/>
    <property type="match status" value="1"/>
</dbReference>
<evidence type="ECO:0000313" key="5">
    <source>
        <dbReference type="EMBL" id="MBU3876267.1"/>
    </source>
</evidence>
<keyword evidence="6" id="KW-1185">Reference proteome</keyword>
<accession>A0ABS6D4X0</accession>
<dbReference type="RefSeq" id="WP_216241382.1">
    <property type="nucleotide sequence ID" value="NZ_JABACJ020000008.1"/>
</dbReference>
<evidence type="ECO:0000256" key="1">
    <source>
        <dbReference type="ARBA" id="ARBA00023015"/>
    </source>
</evidence>
<keyword evidence="2" id="KW-0238">DNA-binding</keyword>
<dbReference type="Proteomes" id="UP000723714">
    <property type="component" value="Unassembled WGS sequence"/>
</dbReference>
<evidence type="ECO:0000256" key="3">
    <source>
        <dbReference type="ARBA" id="ARBA00023163"/>
    </source>
</evidence>
<evidence type="ECO:0000259" key="4">
    <source>
        <dbReference type="PROSITE" id="PS50932"/>
    </source>
</evidence>